<proteinExistence type="predicted"/>
<dbReference type="AlphaFoldDB" id="A0A6C0D130"/>
<feature type="transmembrane region" description="Helical" evidence="2">
    <location>
        <begin position="187"/>
        <end position="204"/>
    </location>
</feature>
<feature type="region of interest" description="Disordered" evidence="1">
    <location>
        <begin position="241"/>
        <end position="263"/>
    </location>
</feature>
<evidence type="ECO:0000256" key="1">
    <source>
        <dbReference type="SAM" id="MobiDB-lite"/>
    </source>
</evidence>
<protein>
    <submittedName>
        <fullName evidence="3">Uncharacterized protein</fullName>
    </submittedName>
</protein>
<feature type="compositionally biased region" description="Basic residues" evidence="1">
    <location>
        <begin position="244"/>
        <end position="263"/>
    </location>
</feature>
<feature type="compositionally biased region" description="Polar residues" evidence="1">
    <location>
        <begin position="20"/>
        <end position="32"/>
    </location>
</feature>
<accession>A0A6C0D130</accession>
<keyword evidence="2" id="KW-1133">Transmembrane helix</keyword>
<feature type="compositionally biased region" description="Polar residues" evidence="1">
    <location>
        <begin position="90"/>
        <end position="100"/>
    </location>
</feature>
<dbReference type="EMBL" id="MN739518">
    <property type="protein sequence ID" value="QHT09940.1"/>
    <property type="molecule type" value="Genomic_DNA"/>
</dbReference>
<feature type="region of interest" description="Disordered" evidence="1">
    <location>
        <begin position="1"/>
        <end position="32"/>
    </location>
</feature>
<keyword evidence="2" id="KW-0472">Membrane</keyword>
<reference evidence="3" key="1">
    <citation type="journal article" date="2020" name="Nature">
        <title>Giant virus diversity and host interactions through global metagenomics.</title>
        <authorList>
            <person name="Schulz F."/>
            <person name="Roux S."/>
            <person name="Paez-Espino D."/>
            <person name="Jungbluth S."/>
            <person name="Walsh D.A."/>
            <person name="Denef V.J."/>
            <person name="McMahon K.D."/>
            <person name="Konstantinidis K.T."/>
            <person name="Eloe-Fadrosh E.A."/>
            <person name="Kyrpides N.C."/>
            <person name="Woyke T."/>
        </authorList>
    </citation>
    <scope>NUCLEOTIDE SEQUENCE</scope>
    <source>
        <strain evidence="3">GVMAG-M-3300023174-104</strain>
    </source>
</reference>
<name>A0A6C0D130_9ZZZZ</name>
<organism evidence="3">
    <name type="scientific">viral metagenome</name>
    <dbReference type="NCBI Taxonomy" id="1070528"/>
    <lineage>
        <taxon>unclassified sequences</taxon>
        <taxon>metagenomes</taxon>
        <taxon>organismal metagenomes</taxon>
    </lineage>
</organism>
<keyword evidence="2" id="KW-0812">Transmembrane</keyword>
<feature type="region of interest" description="Disordered" evidence="1">
    <location>
        <begin position="83"/>
        <end position="102"/>
    </location>
</feature>
<sequence>MRQTTLSNGYPISNEYGSFPRSNVRPSFSSRSMISRDRNARVIPGVTTSSPYPSSNASFHPPQGKTSLSTLYEPYIHVPKQVTPIIPPSNDYNDYSGNEQKQAKEASYEANQYYREHYEDEETTKKSTTSSLGEKTLITQLPKYNKNNSLIPEKISPNTLPCLVVHNHIIDCPICMKLYLNKWYVSWWPWIGGGIMILIILWLWHRRCVHRALIHHLQEINKQIQHQLSLMKNNRQYSSNHNISHSHHHNSHNSHHASITTKK</sequence>
<evidence type="ECO:0000256" key="2">
    <source>
        <dbReference type="SAM" id="Phobius"/>
    </source>
</evidence>
<feature type="compositionally biased region" description="Polar residues" evidence="1">
    <location>
        <begin position="1"/>
        <end position="11"/>
    </location>
</feature>
<evidence type="ECO:0000313" key="3">
    <source>
        <dbReference type="EMBL" id="QHT09940.1"/>
    </source>
</evidence>